<dbReference type="PANTHER" id="PTHR33877">
    <property type="entry name" value="SLL1193 PROTEIN"/>
    <property type="match status" value="1"/>
</dbReference>
<gene>
    <name evidence="2" type="ORF">LCGC14_2378930</name>
</gene>
<dbReference type="InterPro" id="IPR052892">
    <property type="entry name" value="NA-targeting_endonuclease"/>
</dbReference>
<name>A0A0F9C1M3_9ZZZZ</name>
<organism evidence="2">
    <name type="scientific">marine sediment metagenome</name>
    <dbReference type="NCBI Taxonomy" id="412755"/>
    <lineage>
        <taxon>unclassified sequences</taxon>
        <taxon>metagenomes</taxon>
        <taxon>ecological metagenomes</taxon>
    </lineage>
</organism>
<dbReference type="Pfam" id="PF01844">
    <property type="entry name" value="HNH"/>
    <property type="match status" value="1"/>
</dbReference>
<dbReference type="GO" id="GO:0003676">
    <property type="term" value="F:nucleic acid binding"/>
    <property type="evidence" value="ECO:0007669"/>
    <property type="project" value="InterPro"/>
</dbReference>
<dbReference type="PANTHER" id="PTHR33877:SF2">
    <property type="entry name" value="OS07G0170200 PROTEIN"/>
    <property type="match status" value="1"/>
</dbReference>
<dbReference type="AlphaFoldDB" id="A0A0F9C1M3"/>
<dbReference type="GO" id="GO:0004519">
    <property type="term" value="F:endonuclease activity"/>
    <property type="evidence" value="ECO:0007669"/>
    <property type="project" value="InterPro"/>
</dbReference>
<dbReference type="CDD" id="cd00085">
    <property type="entry name" value="HNHc"/>
    <property type="match status" value="1"/>
</dbReference>
<dbReference type="EMBL" id="LAZR01035232">
    <property type="protein sequence ID" value="KKL28059.1"/>
    <property type="molecule type" value="Genomic_DNA"/>
</dbReference>
<dbReference type="GO" id="GO:0008270">
    <property type="term" value="F:zinc ion binding"/>
    <property type="evidence" value="ECO:0007669"/>
    <property type="project" value="InterPro"/>
</dbReference>
<dbReference type="InterPro" id="IPR003615">
    <property type="entry name" value="HNH_nuc"/>
</dbReference>
<reference evidence="2" key="1">
    <citation type="journal article" date="2015" name="Nature">
        <title>Complex archaea that bridge the gap between prokaryotes and eukaryotes.</title>
        <authorList>
            <person name="Spang A."/>
            <person name="Saw J.H."/>
            <person name="Jorgensen S.L."/>
            <person name="Zaremba-Niedzwiedzka K."/>
            <person name="Martijn J."/>
            <person name="Lind A.E."/>
            <person name="van Eijk R."/>
            <person name="Schleper C."/>
            <person name="Guy L."/>
            <person name="Ettema T.J."/>
        </authorList>
    </citation>
    <scope>NUCLEOTIDE SEQUENCE</scope>
</reference>
<comment type="caution">
    <text evidence="2">The sequence shown here is derived from an EMBL/GenBank/DDBJ whole genome shotgun (WGS) entry which is preliminary data.</text>
</comment>
<dbReference type="Gene3D" id="1.10.30.50">
    <property type="match status" value="1"/>
</dbReference>
<sequence length="78" mass="9035">MGSLKRLIYERRRNEASRLTRNISLRLFVFNRDGNKCLICNSKENLTIDHIISIYRGGSDDYNNLQTLCNSCNARKAP</sequence>
<evidence type="ECO:0000313" key="2">
    <source>
        <dbReference type="EMBL" id="KKL28059.1"/>
    </source>
</evidence>
<dbReference type="SMART" id="SM00507">
    <property type="entry name" value="HNHc"/>
    <property type="match status" value="1"/>
</dbReference>
<protein>
    <recommendedName>
        <fullName evidence="1">HNH nuclease domain-containing protein</fullName>
    </recommendedName>
</protein>
<evidence type="ECO:0000259" key="1">
    <source>
        <dbReference type="SMART" id="SM00507"/>
    </source>
</evidence>
<feature type="domain" description="HNH nuclease" evidence="1">
    <location>
        <begin position="24"/>
        <end position="74"/>
    </location>
</feature>
<dbReference type="InterPro" id="IPR002711">
    <property type="entry name" value="HNH"/>
</dbReference>
<proteinExistence type="predicted"/>
<accession>A0A0F9C1M3</accession>